<name>A0A1H6F853_9GAMM</name>
<accession>A0A1H6F853</accession>
<dbReference type="RefSeq" id="WP_103919123.1">
    <property type="nucleotide sequence ID" value="NZ_FMSV02000160.1"/>
</dbReference>
<evidence type="ECO:0000313" key="2">
    <source>
        <dbReference type="Proteomes" id="UP000236724"/>
    </source>
</evidence>
<organism evidence="1 2">
    <name type="scientific">Candidatus Venteria ishoeyi</name>
    <dbReference type="NCBI Taxonomy" id="1899563"/>
    <lineage>
        <taxon>Bacteria</taxon>
        <taxon>Pseudomonadati</taxon>
        <taxon>Pseudomonadota</taxon>
        <taxon>Gammaproteobacteria</taxon>
        <taxon>Thiotrichales</taxon>
        <taxon>Thiotrichaceae</taxon>
        <taxon>Venteria</taxon>
    </lineage>
</organism>
<dbReference type="EMBL" id="FMSV02000160">
    <property type="protein sequence ID" value="SEH05145.1"/>
    <property type="molecule type" value="Genomic_DNA"/>
</dbReference>
<keyword evidence="2" id="KW-1185">Reference proteome</keyword>
<dbReference type="AlphaFoldDB" id="A0A1H6F853"/>
<reference evidence="1 2" key="1">
    <citation type="submission" date="2016-10" db="EMBL/GenBank/DDBJ databases">
        <authorList>
            <person name="de Groot N.N."/>
        </authorList>
    </citation>
    <scope>NUCLEOTIDE SEQUENCE [LARGE SCALE GENOMIC DNA]</scope>
    <source>
        <strain evidence="1">MBHS1</strain>
    </source>
</reference>
<sequence>MLEKIPKLKNILVKLEETLNTAKDKIRFLKFSRLKKLEIQAENKIKLGKKKYNNFATEKDLENFLSNDGI</sequence>
<dbReference type="Proteomes" id="UP000236724">
    <property type="component" value="Unassembled WGS sequence"/>
</dbReference>
<proteinExistence type="predicted"/>
<protein>
    <submittedName>
        <fullName evidence="1">Uncharacterized protein</fullName>
    </submittedName>
</protein>
<evidence type="ECO:0000313" key="1">
    <source>
        <dbReference type="EMBL" id="SEH05145.1"/>
    </source>
</evidence>
<gene>
    <name evidence="1" type="ORF">MBHS_00998</name>
</gene>